<name>A0A9P6D647_9AGAR</name>
<accession>A0A9P6D647</accession>
<dbReference type="Gene3D" id="3.80.10.10">
    <property type="entry name" value="Ribonuclease Inhibitor"/>
    <property type="match status" value="1"/>
</dbReference>
<dbReference type="Proteomes" id="UP000807469">
    <property type="component" value="Unassembled WGS sequence"/>
</dbReference>
<dbReference type="Gene3D" id="1.20.1280.50">
    <property type="match status" value="1"/>
</dbReference>
<gene>
    <name evidence="1" type="ORF">BDN70DRAFT_680258</name>
</gene>
<evidence type="ECO:0000313" key="1">
    <source>
        <dbReference type="EMBL" id="KAF9485214.1"/>
    </source>
</evidence>
<reference evidence="1" key="1">
    <citation type="submission" date="2020-11" db="EMBL/GenBank/DDBJ databases">
        <authorList>
            <consortium name="DOE Joint Genome Institute"/>
            <person name="Ahrendt S."/>
            <person name="Riley R."/>
            <person name="Andreopoulos W."/>
            <person name="Labutti K."/>
            <person name="Pangilinan J."/>
            <person name="Ruiz-Duenas F.J."/>
            <person name="Barrasa J.M."/>
            <person name="Sanchez-Garcia M."/>
            <person name="Camarero S."/>
            <person name="Miyauchi S."/>
            <person name="Serrano A."/>
            <person name="Linde D."/>
            <person name="Babiker R."/>
            <person name="Drula E."/>
            <person name="Ayuso-Fernandez I."/>
            <person name="Pacheco R."/>
            <person name="Padilla G."/>
            <person name="Ferreira P."/>
            <person name="Barriuso J."/>
            <person name="Kellner H."/>
            <person name="Castanera R."/>
            <person name="Alfaro M."/>
            <person name="Ramirez L."/>
            <person name="Pisabarro A.G."/>
            <person name="Kuo A."/>
            <person name="Tritt A."/>
            <person name="Lipzen A."/>
            <person name="He G."/>
            <person name="Yan M."/>
            <person name="Ng V."/>
            <person name="Cullen D."/>
            <person name="Martin F."/>
            <person name="Rosso M.-N."/>
            <person name="Henrissat B."/>
            <person name="Hibbett D."/>
            <person name="Martinez A.T."/>
            <person name="Grigoriev I.V."/>
        </authorList>
    </citation>
    <scope>NUCLEOTIDE SEQUENCE</scope>
    <source>
        <strain evidence="1">CIRM-BRFM 674</strain>
    </source>
</reference>
<evidence type="ECO:0000313" key="2">
    <source>
        <dbReference type="Proteomes" id="UP000807469"/>
    </source>
</evidence>
<dbReference type="EMBL" id="MU155137">
    <property type="protein sequence ID" value="KAF9485214.1"/>
    <property type="molecule type" value="Genomic_DNA"/>
</dbReference>
<sequence length="522" mass="60238">MALEFCRYCDIVEERKFCESTDADICRPCKKLFELDEKVKEIKTILIGLERERWELKSQMNEHHDRFIHRLPSEIASEIFTFCLPGYFFALDFQDFPSKRTLEMPLVISSVCKGWRDITHSTPQLWTMPPLISKQSFAKLPFIQRWIDRSGELPLSIVMRLKQKSEVNVVKVIGLLNQYSMRWLELHYEGNASLCCHFSSNVPNLRTLHLYDTSGLISFRSPIKMSAKQLQVLSLYYIRLQNSATLDFSHLCRLSLVITSVSECIEVFHRSPHLRVCILELQTQFPPHPAGEEDHTFQPSTPISLVQLHKLRIPISCYSVIFHHLLCPSLKDLILDIENRGNSEMALVADFLQKSKCSLESLAINEPYPSTDQIIPICEGVPTLQHLSLSSQWSQIEDILAPLAEFHSVDGKEEPRYLPALRSITLTTCYFPKWPNILDIFGAPPSRPPLGRQRQTLQSVIINGFIRPMAQMDWDTFSLETLEGVMWLREAGVNFKVYWDNLDVIRCAINRHGLGKSWKYSP</sequence>
<dbReference type="OrthoDB" id="3051796at2759"/>
<dbReference type="SUPFAM" id="SSF52047">
    <property type="entry name" value="RNI-like"/>
    <property type="match status" value="1"/>
</dbReference>
<protein>
    <recommendedName>
        <fullName evidence="3">F-box domain-containing protein</fullName>
    </recommendedName>
</protein>
<dbReference type="AlphaFoldDB" id="A0A9P6D647"/>
<proteinExistence type="predicted"/>
<comment type="caution">
    <text evidence="1">The sequence shown here is derived from an EMBL/GenBank/DDBJ whole genome shotgun (WGS) entry which is preliminary data.</text>
</comment>
<evidence type="ECO:0008006" key="3">
    <source>
        <dbReference type="Google" id="ProtNLM"/>
    </source>
</evidence>
<dbReference type="InterPro" id="IPR032675">
    <property type="entry name" value="LRR_dom_sf"/>
</dbReference>
<organism evidence="1 2">
    <name type="scientific">Pholiota conissans</name>
    <dbReference type="NCBI Taxonomy" id="109636"/>
    <lineage>
        <taxon>Eukaryota</taxon>
        <taxon>Fungi</taxon>
        <taxon>Dikarya</taxon>
        <taxon>Basidiomycota</taxon>
        <taxon>Agaricomycotina</taxon>
        <taxon>Agaricomycetes</taxon>
        <taxon>Agaricomycetidae</taxon>
        <taxon>Agaricales</taxon>
        <taxon>Agaricineae</taxon>
        <taxon>Strophariaceae</taxon>
        <taxon>Pholiota</taxon>
    </lineage>
</organism>
<keyword evidence="2" id="KW-1185">Reference proteome</keyword>